<proteinExistence type="predicted"/>
<evidence type="ECO:0000313" key="2">
    <source>
        <dbReference type="Proteomes" id="UP000298652"/>
    </source>
</evidence>
<protein>
    <submittedName>
        <fullName evidence="1">Uncharacterized protein</fullName>
    </submittedName>
</protein>
<keyword evidence="2" id="KW-1185">Reference proteome</keyword>
<gene>
    <name evidence="1" type="ORF">SEVIR_4G246800v2</name>
</gene>
<name>A0A4U6V494_SETVI</name>
<dbReference type="Gramene" id="TKW22724">
    <property type="protein sequence ID" value="TKW22724"/>
    <property type="gene ID" value="SEVIR_4G246800v2"/>
</dbReference>
<evidence type="ECO:0000313" key="1">
    <source>
        <dbReference type="EMBL" id="TKW22724.1"/>
    </source>
</evidence>
<accession>A0A4U6V494</accession>
<sequence>MPPELAHTAIDARRVEPMDWRHGWPRVLWPGVPGVPWDWPIAQFISPAPFPFYVDHLAAFSPRLPAIWRPRRRTFGFLRADGGGRAPSSPPRVAVVAAKRWLVCSI</sequence>
<reference evidence="1" key="1">
    <citation type="submission" date="2019-03" db="EMBL/GenBank/DDBJ databases">
        <title>WGS assembly of Setaria viridis.</title>
        <authorList>
            <person name="Huang P."/>
            <person name="Jenkins J."/>
            <person name="Grimwood J."/>
            <person name="Barry K."/>
            <person name="Healey A."/>
            <person name="Mamidi S."/>
            <person name="Sreedasyam A."/>
            <person name="Shu S."/>
            <person name="Feldman M."/>
            <person name="Wu J."/>
            <person name="Yu Y."/>
            <person name="Chen C."/>
            <person name="Johnson J."/>
            <person name="Rokhsar D."/>
            <person name="Baxter I."/>
            <person name="Schmutz J."/>
            <person name="Brutnell T."/>
            <person name="Kellogg E."/>
        </authorList>
    </citation>
    <scope>NUCLEOTIDE SEQUENCE [LARGE SCALE GENOMIC DNA]</scope>
</reference>
<dbReference type="EMBL" id="CM016555">
    <property type="protein sequence ID" value="TKW22724.1"/>
    <property type="molecule type" value="Genomic_DNA"/>
</dbReference>
<dbReference type="Proteomes" id="UP000298652">
    <property type="component" value="Chromosome 4"/>
</dbReference>
<organism evidence="1 2">
    <name type="scientific">Setaria viridis</name>
    <name type="common">Green bristlegrass</name>
    <name type="synonym">Setaria italica subsp. viridis</name>
    <dbReference type="NCBI Taxonomy" id="4556"/>
    <lineage>
        <taxon>Eukaryota</taxon>
        <taxon>Viridiplantae</taxon>
        <taxon>Streptophyta</taxon>
        <taxon>Embryophyta</taxon>
        <taxon>Tracheophyta</taxon>
        <taxon>Spermatophyta</taxon>
        <taxon>Magnoliopsida</taxon>
        <taxon>Liliopsida</taxon>
        <taxon>Poales</taxon>
        <taxon>Poaceae</taxon>
        <taxon>PACMAD clade</taxon>
        <taxon>Panicoideae</taxon>
        <taxon>Panicodae</taxon>
        <taxon>Paniceae</taxon>
        <taxon>Cenchrinae</taxon>
        <taxon>Setaria</taxon>
    </lineage>
</organism>
<dbReference type="AlphaFoldDB" id="A0A4U6V494"/>